<reference evidence="11" key="1">
    <citation type="submission" date="2022-07" db="EMBL/GenBank/DDBJ databases">
        <authorList>
            <person name="Kouya T."/>
            <person name="Ishiyama Y."/>
        </authorList>
    </citation>
    <scope>NUCLEOTIDE SEQUENCE</scope>
    <source>
        <strain evidence="11">WR16-4</strain>
    </source>
</reference>
<dbReference type="Gene3D" id="3.30.590.20">
    <property type="match status" value="1"/>
</dbReference>
<evidence type="ECO:0000256" key="5">
    <source>
        <dbReference type="ARBA" id="ARBA00022741"/>
    </source>
</evidence>
<evidence type="ECO:0000256" key="6">
    <source>
        <dbReference type="ARBA" id="ARBA00022840"/>
    </source>
</evidence>
<keyword evidence="4 8" id="KW-0317">Glutathione biosynthesis</keyword>
<dbReference type="GO" id="GO:0005829">
    <property type="term" value="C:cytosol"/>
    <property type="evidence" value="ECO:0007669"/>
    <property type="project" value="TreeGrafter"/>
</dbReference>
<accession>A0A9W6B3R5</accession>
<dbReference type="AlphaFoldDB" id="A0A9W6B3R5"/>
<dbReference type="EMBL" id="BRPL01000004">
    <property type="protein sequence ID" value="GLB47535.1"/>
    <property type="molecule type" value="Genomic_DNA"/>
</dbReference>
<evidence type="ECO:0000256" key="7">
    <source>
        <dbReference type="ARBA" id="ARBA00048819"/>
    </source>
</evidence>
<name>A0A9W6B3R5_9LACO</name>
<dbReference type="InterPro" id="IPR014746">
    <property type="entry name" value="Gln_synth/guanido_kin_cat_dom"/>
</dbReference>
<gene>
    <name evidence="11" type="primary">gshA_2</name>
    <name evidence="11" type="ORF">WR164_15140</name>
</gene>
<dbReference type="PANTHER" id="PTHR38761">
    <property type="entry name" value="GLUTAMATE--CYSTEINE LIGASE"/>
    <property type="match status" value="1"/>
</dbReference>
<evidence type="ECO:0000259" key="10">
    <source>
        <dbReference type="Pfam" id="PF04262"/>
    </source>
</evidence>
<keyword evidence="6" id="KW-0067">ATP-binding</keyword>
<comment type="caution">
    <text evidence="11">The sequence shown here is derived from an EMBL/GenBank/DDBJ whole genome shotgun (WGS) entry which is preliminary data.</text>
</comment>
<keyword evidence="3 8" id="KW-0436">Ligase</keyword>
<dbReference type="GO" id="GO:0004357">
    <property type="term" value="F:glutamate-cysteine ligase activity"/>
    <property type="evidence" value="ECO:0007669"/>
    <property type="project" value="UniProtKB-EC"/>
</dbReference>
<comment type="similarity">
    <text evidence="8">Belongs to the glutamate--cysteine ligase type 1 family.</text>
</comment>
<evidence type="ECO:0000256" key="8">
    <source>
        <dbReference type="RuleBase" id="RU003544"/>
    </source>
</evidence>
<dbReference type="EC" id="6.3.2.2" evidence="2 9"/>
<dbReference type="GO" id="GO:0005524">
    <property type="term" value="F:ATP binding"/>
    <property type="evidence" value="ECO:0007669"/>
    <property type="project" value="UniProtKB-KW"/>
</dbReference>
<evidence type="ECO:0000313" key="11">
    <source>
        <dbReference type="EMBL" id="GLB47535.1"/>
    </source>
</evidence>
<dbReference type="PANTHER" id="PTHR38761:SF1">
    <property type="entry name" value="GLUTAMATE--CYSTEINE LIGASE"/>
    <property type="match status" value="1"/>
</dbReference>
<evidence type="ECO:0000256" key="4">
    <source>
        <dbReference type="ARBA" id="ARBA00022684"/>
    </source>
</evidence>
<proteinExistence type="inferred from homology"/>
<evidence type="ECO:0000256" key="9">
    <source>
        <dbReference type="RuleBase" id="RU004391"/>
    </source>
</evidence>
<reference evidence="11" key="2">
    <citation type="journal article" date="2023" name="PLoS ONE">
        <title>Philodulcilactobacillus myokoensis gen. nov., sp. nov., a fructophilic, acidophilic, and agar-phobic lactic acid bacterium isolated from fermented vegetable extracts.</title>
        <authorList>
            <person name="Kouya T."/>
            <person name="Ishiyama Y."/>
            <person name="Ohashi S."/>
            <person name="Kumakubo R."/>
            <person name="Yamazaki T."/>
            <person name="Otaki T."/>
        </authorList>
    </citation>
    <scope>NUCLEOTIDE SEQUENCE</scope>
    <source>
        <strain evidence="11">WR16-4</strain>
    </source>
</reference>
<evidence type="ECO:0000256" key="1">
    <source>
        <dbReference type="ARBA" id="ARBA00005006"/>
    </source>
</evidence>
<evidence type="ECO:0000256" key="2">
    <source>
        <dbReference type="ARBA" id="ARBA00012220"/>
    </source>
</evidence>
<protein>
    <recommendedName>
        <fullName evidence="2 9">Glutamate--cysteine ligase</fullName>
        <ecNumber evidence="2 9">6.3.2.2</ecNumber>
    </recommendedName>
</protein>
<sequence>MNRISDLVLKHHLINQLLNVTTGIEVERDRTNLNGSLSTYPYPKGIGNQADNPWITNDFLEAMSEAVTPPAKTPAEAVKYSYDISIILRKRLNQHEILWPMSMPPTLPKDQTDQSLLAHAAPKKRQYIIGLYHRFGMAKQTPCGIHVNMSLENSVIDQIASLTNSTSKRVRNHLYLKVAQGFIKYHWLLTYFFGASPIAQPRYFKSDQEHPDHPVRSLRQSKYGYPSSFAGEYTSINDYVQRIKDGINQGILMSPAEFYDVVRFKGYPNLDQLKSNGIKYLEFRMFDLDPTSEAGIKISTIQFVSLMMLYFIMKPAMNQAQVTSMAEKARKMNEEVALENPTNTTSYADEAHQFIHELLTFTNQFNLGPKYLEILNDLDHQIDCPKLTINGHLSTYIKNGSLLDYGIKQAVKYQKHGLQNPFDYDGFKNGDFSGNDLIKFLNQF</sequence>
<dbReference type="GO" id="GO:0006750">
    <property type="term" value="P:glutathione biosynthetic process"/>
    <property type="evidence" value="ECO:0007669"/>
    <property type="project" value="UniProtKB-KW"/>
</dbReference>
<evidence type="ECO:0000256" key="3">
    <source>
        <dbReference type="ARBA" id="ARBA00022598"/>
    </source>
</evidence>
<organism evidence="11 12">
    <name type="scientific">Philodulcilactobacillus myokoensis</name>
    <dbReference type="NCBI Taxonomy" id="2929573"/>
    <lineage>
        <taxon>Bacteria</taxon>
        <taxon>Bacillati</taxon>
        <taxon>Bacillota</taxon>
        <taxon>Bacilli</taxon>
        <taxon>Lactobacillales</taxon>
        <taxon>Lactobacillaceae</taxon>
        <taxon>Philodulcilactobacillus</taxon>
    </lineage>
</organism>
<dbReference type="Proteomes" id="UP001144204">
    <property type="component" value="Unassembled WGS sequence"/>
</dbReference>
<comment type="catalytic activity">
    <reaction evidence="7 9">
        <text>L-cysteine + L-glutamate + ATP = gamma-L-glutamyl-L-cysteine + ADP + phosphate + H(+)</text>
        <dbReference type="Rhea" id="RHEA:13285"/>
        <dbReference type="ChEBI" id="CHEBI:15378"/>
        <dbReference type="ChEBI" id="CHEBI:29985"/>
        <dbReference type="ChEBI" id="CHEBI:30616"/>
        <dbReference type="ChEBI" id="CHEBI:35235"/>
        <dbReference type="ChEBI" id="CHEBI:43474"/>
        <dbReference type="ChEBI" id="CHEBI:58173"/>
        <dbReference type="ChEBI" id="CHEBI:456216"/>
        <dbReference type="EC" id="6.3.2.2"/>
    </reaction>
</comment>
<dbReference type="RefSeq" id="WP_286137072.1">
    <property type="nucleotide sequence ID" value="NZ_BRPL01000004.1"/>
</dbReference>
<feature type="domain" description="Glutamate--cysteine ligase" evidence="10">
    <location>
        <begin position="11"/>
        <end position="248"/>
    </location>
</feature>
<keyword evidence="5" id="KW-0547">Nucleotide-binding</keyword>
<dbReference type="InterPro" id="IPR006334">
    <property type="entry name" value="Glut_cys_ligase"/>
</dbReference>
<comment type="pathway">
    <text evidence="1 9">Sulfur metabolism; glutathione biosynthesis; glutathione from L-cysteine and L-glutamate: step 1/2.</text>
</comment>
<evidence type="ECO:0000313" key="12">
    <source>
        <dbReference type="Proteomes" id="UP001144204"/>
    </source>
</evidence>
<dbReference type="GO" id="GO:0046872">
    <property type="term" value="F:metal ion binding"/>
    <property type="evidence" value="ECO:0007669"/>
    <property type="project" value="TreeGrafter"/>
</dbReference>
<dbReference type="Pfam" id="PF04262">
    <property type="entry name" value="Glu_cys_ligase"/>
    <property type="match status" value="1"/>
</dbReference>
<dbReference type="SUPFAM" id="SSF55931">
    <property type="entry name" value="Glutamine synthetase/guanido kinase"/>
    <property type="match status" value="1"/>
</dbReference>
<keyword evidence="12" id="KW-1185">Reference proteome</keyword>
<dbReference type="InterPro" id="IPR007370">
    <property type="entry name" value="Glu_cys_ligase"/>
</dbReference>